<keyword evidence="2" id="KW-1185">Reference proteome</keyword>
<name>A0ACC0Z0I1_9ROSI</name>
<dbReference type="Proteomes" id="UP001163603">
    <property type="component" value="Chromosome 3"/>
</dbReference>
<comment type="caution">
    <text evidence="1">The sequence shown here is derived from an EMBL/GenBank/DDBJ whole genome shotgun (WGS) entry which is preliminary data.</text>
</comment>
<protein>
    <submittedName>
        <fullName evidence="1">Uncharacterized protein</fullName>
    </submittedName>
</protein>
<organism evidence="1 2">
    <name type="scientific">Pistacia integerrima</name>
    <dbReference type="NCBI Taxonomy" id="434235"/>
    <lineage>
        <taxon>Eukaryota</taxon>
        <taxon>Viridiplantae</taxon>
        <taxon>Streptophyta</taxon>
        <taxon>Embryophyta</taxon>
        <taxon>Tracheophyta</taxon>
        <taxon>Spermatophyta</taxon>
        <taxon>Magnoliopsida</taxon>
        <taxon>eudicotyledons</taxon>
        <taxon>Gunneridae</taxon>
        <taxon>Pentapetalae</taxon>
        <taxon>rosids</taxon>
        <taxon>malvids</taxon>
        <taxon>Sapindales</taxon>
        <taxon>Anacardiaceae</taxon>
        <taxon>Pistacia</taxon>
    </lineage>
</organism>
<evidence type="ECO:0000313" key="2">
    <source>
        <dbReference type="Proteomes" id="UP001163603"/>
    </source>
</evidence>
<gene>
    <name evidence="1" type="ORF">Pint_06214</name>
</gene>
<evidence type="ECO:0000313" key="1">
    <source>
        <dbReference type="EMBL" id="KAJ0044746.1"/>
    </source>
</evidence>
<proteinExistence type="predicted"/>
<reference evidence="2" key="1">
    <citation type="journal article" date="2023" name="G3 (Bethesda)">
        <title>Genome assembly and association tests identify interacting loci associated with vigor, precocity, and sex in interspecific pistachio rootstocks.</title>
        <authorList>
            <person name="Palmer W."/>
            <person name="Jacygrad E."/>
            <person name="Sagayaradj S."/>
            <person name="Cavanaugh K."/>
            <person name="Han R."/>
            <person name="Bertier L."/>
            <person name="Beede B."/>
            <person name="Kafkas S."/>
            <person name="Golino D."/>
            <person name="Preece J."/>
            <person name="Michelmore R."/>
        </authorList>
    </citation>
    <scope>NUCLEOTIDE SEQUENCE [LARGE SCALE GENOMIC DNA]</scope>
</reference>
<dbReference type="EMBL" id="CM047738">
    <property type="protein sequence ID" value="KAJ0044746.1"/>
    <property type="molecule type" value="Genomic_DNA"/>
</dbReference>
<sequence length="89" mass="9572">MATPSLENLNEAYLQANQNKSELLKSHEAASVSLAPLASSQPKKKTCYMKYQVLELLKTSLQSTGGLTSVFLRNKGAEDVAVTDSNGIV</sequence>
<accession>A0ACC0Z0I1</accession>